<evidence type="ECO:0000259" key="10">
    <source>
        <dbReference type="SMART" id="SM00563"/>
    </source>
</evidence>
<evidence type="ECO:0000256" key="8">
    <source>
        <dbReference type="ARBA" id="ARBA00023315"/>
    </source>
</evidence>
<sequence>MFSDNALDIVLTYPKLQERLQAKPEDVQKIKKLFKEIHGEFSPTLVKSAAAIVDMTFLKLYDGVNLEVPPGMDFHELKKKNHIVLVPNHQSHADYVALTYSMFKNFEVPIRVAAGINLNVFPLGQFFGKAGAFFIRRSFTSDHLYKLTFEGYIYYLLKTDQVVEFFFEGGRTRTGKLLKPKYGLFQMLLEAHSQMKEKPLMFIPVSLAHEHIPEEKAHARELGGGKKVPERGAQLFKLIKLVNKRLGTIHIHFGDPLVMNGFEGDLKEATQKLAFSCFTAVGRGMPITPSSLLALIMLDEPSGALTWKQIEDRAIDVIDYCRALKIPMTPSLDCDSFRDSLRSALDMFIGNKKIEVLKREKLNQVYYVIKDERRVEVLYHKNMILHHFLVPAIINATWFNVFNGSIKDGMQLTRFLMAKRKELKYEFYLPSAKEMIKEALNIISYALGRRVESLEECMKLSSQELYQLATKVRRFSTALSYLYEAYYISSLAVKYLSQENFTQERFIQVAKELFALEIEHGRVVKYPESFAVPIIKDTLIYHQNAKVIDRNEDRTFKVVDQAKLDESIEKFIRDLNDQVAINLKFNKALP</sequence>
<dbReference type="InterPro" id="IPR002123">
    <property type="entry name" value="Plipid/glycerol_acylTrfase"/>
</dbReference>
<dbReference type="KEGG" id="psti:SOO65_15125"/>
<dbReference type="AlphaFoldDB" id="A0AAX4HL37"/>
<reference evidence="11 12" key="1">
    <citation type="submission" date="2023-11" db="EMBL/GenBank/DDBJ databases">
        <title>Peredibacter starrii A3.12.</title>
        <authorList>
            <person name="Mitchell R.J."/>
        </authorList>
    </citation>
    <scope>NUCLEOTIDE SEQUENCE [LARGE SCALE GENOMIC DNA]</scope>
    <source>
        <strain evidence="11 12">A3.12</strain>
    </source>
</reference>
<evidence type="ECO:0000256" key="5">
    <source>
        <dbReference type="ARBA" id="ARBA00013432"/>
    </source>
</evidence>
<dbReference type="Pfam" id="PF19277">
    <property type="entry name" value="GPAT_C"/>
    <property type="match status" value="1"/>
</dbReference>
<comment type="catalytic activity">
    <reaction evidence="9">
        <text>sn-glycerol 3-phosphate + an acyl-CoA = a 1-acyl-sn-glycero-3-phosphate + CoA</text>
        <dbReference type="Rhea" id="RHEA:15325"/>
        <dbReference type="ChEBI" id="CHEBI:57287"/>
        <dbReference type="ChEBI" id="CHEBI:57597"/>
        <dbReference type="ChEBI" id="CHEBI:57970"/>
        <dbReference type="ChEBI" id="CHEBI:58342"/>
        <dbReference type="EC" id="2.3.1.15"/>
    </reaction>
</comment>
<gene>
    <name evidence="11" type="ORF">SOO65_15125</name>
</gene>
<feature type="domain" description="Phospholipid/glycerol acyltransferase" evidence="10">
    <location>
        <begin position="83"/>
        <end position="210"/>
    </location>
</feature>
<keyword evidence="8 11" id="KW-0012">Acyltransferase</keyword>
<evidence type="ECO:0000256" key="2">
    <source>
        <dbReference type="ARBA" id="ARBA00004765"/>
    </source>
</evidence>
<evidence type="ECO:0000256" key="4">
    <source>
        <dbReference type="ARBA" id="ARBA00013113"/>
    </source>
</evidence>
<dbReference type="GO" id="GO:0012505">
    <property type="term" value="C:endomembrane system"/>
    <property type="evidence" value="ECO:0007669"/>
    <property type="project" value="UniProtKB-SubCell"/>
</dbReference>
<protein>
    <recommendedName>
        <fullName evidence="5">Glycerol-3-phosphate acyltransferase</fullName>
        <ecNumber evidence="4">2.3.1.15</ecNumber>
    </recommendedName>
</protein>
<dbReference type="Proteomes" id="UP001324634">
    <property type="component" value="Chromosome"/>
</dbReference>
<accession>A0AAX4HL37</accession>
<evidence type="ECO:0000256" key="1">
    <source>
        <dbReference type="ARBA" id="ARBA00004184"/>
    </source>
</evidence>
<dbReference type="GO" id="GO:0004366">
    <property type="term" value="F:glycerol-3-phosphate O-acyltransferase activity"/>
    <property type="evidence" value="ECO:0007669"/>
    <property type="project" value="UniProtKB-EC"/>
</dbReference>
<keyword evidence="12" id="KW-1185">Reference proteome</keyword>
<comment type="subcellular location">
    <subcellularLocation>
        <location evidence="1">Endomembrane system</location>
        <topology evidence="1">Peripheral membrane protein</topology>
    </subcellularLocation>
</comment>
<dbReference type="SUPFAM" id="SSF69593">
    <property type="entry name" value="Glycerol-3-phosphate (1)-acyltransferase"/>
    <property type="match status" value="1"/>
</dbReference>
<dbReference type="InterPro" id="IPR045520">
    <property type="entry name" value="GPAT/DHAPAT_C"/>
</dbReference>
<evidence type="ECO:0000256" key="7">
    <source>
        <dbReference type="ARBA" id="ARBA00023136"/>
    </source>
</evidence>
<dbReference type="InterPro" id="IPR041728">
    <property type="entry name" value="GPAT/DHAPAT_LPLAT"/>
</dbReference>
<proteinExistence type="inferred from homology"/>
<dbReference type="GO" id="GO:0006629">
    <property type="term" value="P:lipid metabolic process"/>
    <property type="evidence" value="ECO:0007669"/>
    <property type="project" value="InterPro"/>
</dbReference>
<dbReference type="PANTHER" id="PTHR12563:SF17">
    <property type="entry name" value="DIHYDROXYACETONE PHOSPHATE ACYLTRANSFERASE"/>
    <property type="match status" value="1"/>
</dbReference>
<dbReference type="PIRSF" id="PIRSF000437">
    <property type="entry name" value="GPAT_DHAPAT"/>
    <property type="match status" value="1"/>
</dbReference>
<dbReference type="PANTHER" id="PTHR12563">
    <property type="entry name" value="GLYCEROL-3-PHOSPHATE ACYLTRANSFERASE"/>
    <property type="match status" value="1"/>
</dbReference>
<evidence type="ECO:0000256" key="6">
    <source>
        <dbReference type="ARBA" id="ARBA00022679"/>
    </source>
</evidence>
<dbReference type="GO" id="GO:0005886">
    <property type="term" value="C:plasma membrane"/>
    <property type="evidence" value="ECO:0007669"/>
    <property type="project" value="TreeGrafter"/>
</dbReference>
<evidence type="ECO:0000313" key="11">
    <source>
        <dbReference type="EMBL" id="WPU64027.1"/>
    </source>
</evidence>
<dbReference type="InterPro" id="IPR022284">
    <property type="entry name" value="GPAT/DHAPAT"/>
</dbReference>
<keyword evidence="7" id="KW-0472">Membrane</keyword>
<organism evidence="11 12">
    <name type="scientific">Peredibacter starrii</name>
    <dbReference type="NCBI Taxonomy" id="28202"/>
    <lineage>
        <taxon>Bacteria</taxon>
        <taxon>Pseudomonadati</taxon>
        <taxon>Bdellovibrionota</taxon>
        <taxon>Bacteriovoracia</taxon>
        <taxon>Bacteriovoracales</taxon>
        <taxon>Bacteriovoracaceae</taxon>
        <taxon>Peredibacter</taxon>
    </lineage>
</organism>
<evidence type="ECO:0000256" key="9">
    <source>
        <dbReference type="ARBA" id="ARBA00048427"/>
    </source>
</evidence>
<keyword evidence="6" id="KW-0808">Transferase</keyword>
<name>A0AAX4HL37_9BACT</name>
<dbReference type="SMART" id="SM00563">
    <property type="entry name" value="PlsC"/>
    <property type="match status" value="1"/>
</dbReference>
<comment type="pathway">
    <text evidence="2">Phospholipid metabolism; CDP-diacylglycerol biosynthesis; CDP-diacylglycerol from sn-glycerol 3-phosphate: step 1/3.</text>
</comment>
<dbReference type="Pfam" id="PF01553">
    <property type="entry name" value="Acyltransferase"/>
    <property type="match status" value="1"/>
</dbReference>
<dbReference type="EC" id="2.3.1.15" evidence="4"/>
<dbReference type="CDD" id="cd07993">
    <property type="entry name" value="LPLAT_DHAPAT-like"/>
    <property type="match status" value="1"/>
</dbReference>
<evidence type="ECO:0000256" key="3">
    <source>
        <dbReference type="ARBA" id="ARBA00007937"/>
    </source>
</evidence>
<dbReference type="EMBL" id="CP139487">
    <property type="protein sequence ID" value="WPU64027.1"/>
    <property type="molecule type" value="Genomic_DNA"/>
</dbReference>
<evidence type="ECO:0000313" key="12">
    <source>
        <dbReference type="Proteomes" id="UP001324634"/>
    </source>
</evidence>
<dbReference type="RefSeq" id="WP_321391944.1">
    <property type="nucleotide sequence ID" value="NZ_CP139487.1"/>
</dbReference>
<comment type="similarity">
    <text evidence="3">Belongs to the GPAT/DAPAT family.</text>
</comment>